<keyword evidence="2" id="KW-0472">Membrane</keyword>
<keyword evidence="2" id="KW-1133">Transmembrane helix</keyword>
<name>A0A518ER23_9BACT</name>
<feature type="transmembrane region" description="Helical" evidence="2">
    <location>
        <begin position="12"/>
        <end position="31"/>
    </location>
</feature>
<dbReference type="EMBL" id="CP036434">
    <property type="protein sequence ID" value="QDV06546.1"/>
    <property type="molecule type" value="Genomic_DNA"/>
</dbReference>
<evidence type="ECO:0000313" key="3">
    <source>
        <dbReference type="EMBL" id="QDV06546.1"/>
    </source>
</evidence>
<feature type="compositionally biased region" description="Basic and acidic residues" evidence="1">
    <location>
        <begin position="85"/>
        <end position="94"/>
    </location>
</feature>
<feature type="region of interest" description="Disordered" evidence="1">
    <location>
        <begin position="78"/>
        <end position="99"/>
    </location>
</feature>
<protein>
    <submittedName>
        <fullName evidence="3">Uncharacterized protein</fullName>
    </submittedName>
</protein>
<sequence>MGSHSLRRNSAAARWALAALAVAAAVLLAWWRLEPGLEGAAETLTVGSSAALPSWQSPASIGPVPDGGEARTAVQVEEPLGTEPEESKEPKEPDLDVEGQPESFVALSGVLATHVGSEFIDVTEFRQIGARITIGERAVLLPVPVTRGGFELRFVRQPNGEYALPNGTRPIGILPVAEDQGEITLFAPKISRVGDGLGFLVPEAASLDAVSKSITLPLGSTNVVVTLAAPPRVRLFAFDRRTGEALDDIDVYRAGAQDVDPPGFGSSTRPVAVNLDHGDYLLGKIGSTESADLETKKRGFAPARFQADFGSGGEIKLSLDRGATLVVRVQGAVPLSMDAGLVVKVGSSSAYKTAQVTRERELVFKDLVAGRSMVRLELQATARTLTSFGAGSRSPEVDRLIDMREVLLESGGETQVTLRSDAEAALAHAPLSGTILVPNEWTERAQQLAVALHPTQGQDIEALRFRTEVARLSADDGTGLQEPGSTASITRYPFDAGTVPPGAYVLVVEALPTFGTVMVPPSGKRNMEVLLAGPVNHRVRVLEKESGAIAEIGELRVDTAGLEEWLPTVQVTKAPGAEEFAFRRPDVATRVWPTAGAQYWTQSLVIQPGMPGPHVLQVQRVDGDAATGLTLPLRGFVR</sequence>
<reference evidence="3 4" key="1">
    <citation type="submission" date="2019-02" db="EMBL/GenBank/DDBJ databases">
        <title>Deep-cultivation of Planctomycetes and their phenomic and genomic characterization uncovers novel biology.</title>
        <authorList>
            <person name="Wiegand S."/>
            <person name="Jogler M."/>
            <person name="Boedeker C."/>
            <person name="Pinto D."/>
            <person name="Vollmers J."/>
            <person name="Rivas-Marin E."/>
            <person name="Kohn T."/>
            <person name="Peeters S.H."/>
            <person name="Heuer A."/>
            <person name="Rast P."/>
            <person name="Oberbeckmann S."/>
            <person name="Bunk B."/>
            <person name="Jeske O."/>
            <person name="Meyerdierks A."/>
            <person name="Storesund J.E."/>
            <person name="Kallscheuer N."/>
            <person name="Luecker S."/>
            <person name="Lage O.M."/>
            <person name="Pohl T."/>
            <person name="Merkel B.J."/>
            <person name="Hornburger P."/>
            <person name="Mueller R.-W."/>
            <person name="Bruemmer F."/>
            <person name="Labrenz M."/>
            <person name="Spormann A.M."/>
            <person name="Op den Camp H."/>
            <person name="Overmann J."/>
            <person name="Amann R."/>
            <person name="Jetten M.S.M."/>
            <person name="Mascher T."/>
            <person name="Medema M.H."/>
            <person name="Devos D.P."/>
            <person name="Kaster A.-K."/>
            <person name="Ovreas L."/>
            <person name="Rohde M."/>
            <person name="Galperin M.Y."/>
            <person name="Jogler C."/>
        </authorList>
    </citation>
    <scope>NUCLEOTIDE SEQUENCE [LARGE SCALE GENOMIC DNA]</scope>
    <source>
        <strain evidence="3 4">Poly30</strain>
    </source>
</reference>
<evidence type="ECO:0000313" key="4">
    <source>
        <dbReference type="Proteomes" id="UP000320390"/>
    </source>
</evidence>
<dbReference type="Proteomes" id="UP000320390">
    <property type="component" value="Chromosome"/>
</dbReference>
<dbReference type="RefSeq" id="WP_145196819.1">
    <property type="nucleotide sequence ID" value="NZ_CP036434.1"/>
</dbReference>
<accession>A0A518ER23</accession>
<evidence type="ECO:0000256" key="1">
    <source>
        <dbReference type="SAM" id="MobiDB-lite"/>
    </source>
</evidence>
<keyword evidence="4" id="KW-1185">Reference proteome</keyword>
<gene>
    <name evidence="3" type="ORF">Poly30_20560</name>
</gene>
<keyword evidence="2" id="KW-0812">Transmembrane</keyword>
<proteinExistence type="predicted"/>
<organism evidence="3 4">
    <name type="scientific">Saltatorellus ferox</name>
    <dbReference type="NCBI Taxonomy" id="2528018"/>
    <lineage>
        <taxon>Bacteria</taxon>
        <taxon>Pseudomonadati</taxon>
        <taxon>Planctomycetota</taxon>
        <taxon>Planctomycetia</taxon>
        <taxon>Planctomycetia incertae sedis</taxon>
        <taxon>Saltatorellus</taxon>
    </lineage>
</organism>
<dbReference type="AlphaFoldDB" id="A0A518ER23"/>
<evidence type="ECO:0000256" key="2">
    <source>
        <dbReference type="SAM" id="Phobius"/>
    </source>
</evidence>